<reference evidence="7" key="1">
    <citation type="submission" date="2020-12" db="EMBL/GenBank/DDBJ databases">
        <title>Bacterial taxonomy.</title>
        <authorList>
            <person name="Pan X."/>
        </authorList>
    </citation>
    <scope>NUCLEOTIDE SEQUENCE</scope>
    <source>
        <strain evidence="7">M0105</strain>
    </source>
</reference>
<evidence type="ECO:0000313" key="8">
    <source>
        <dbReference type="Proteomes" id="UP000655420"/>
    </source>
</evidence>
<name>A0A8J7M7Y4_9RHOB</name>
<comment type="caution">
    <text evidence="7">The sequence shown here is derived from an EMBL/GenBank/DDBJ whole genome shotgun (WGS) entry which is preliminary data.</text>
</comment>
<evidence type="ECO:0000313" key="7">
    <source>
        <dbReference type="EMBL" id="MBK0399966.1"/>
    </source>
</evidence>
<dbReference type="PANTHER" id="PTHR33337:SF40">
    <property type="entry name" value="CENP-V_GFA DOMAIN-CONTAINING PROTEIN-RELATED"/>
    <property type="match status" value="1"/>
</dbReference>
<evidence type="ECO:0000256" key="4">
    <source>
        <dbReference type="ARBA" id="ARBA00023239"/>
    </source>
</evidence>
<dbReference type="GO" id="GO:0046872">
    <property type="term" value="F:metal ion binding"/>
    <property type="evidence" value="ECO:0007669"/>
    <property type="project" value="UniProtKB-KW"/>
</dbReference>
<dbReference type="InterPro" id="IPR006913">
    <property type="entry name" value="CENP-V/GFA"/>
</dbReference>
<feature type="domain" description="CENP-V/GFA" evidence="6">
    <location>
        <begin position="8"/>
        <end position="128"/>
    </location>
</feature>
<comment type="similarity">
    <text evidence="1">Belongs to the Gfa family.</text>
</comment>
<dbReference type="RefSeq" id="WP_200610198.1">
    <property type="nucleotide sequence ID" value="NZ_JAEHHL010000007.1"/>
</dbReference>
<dbReference type="Gene3D" id="3.90.1590.10">
    <property type="entry name" value="glutathione-dependent formaldehyde- activating enzyme (gfa)"/>
    <property type="match status" value="1"/>
</dbReference>
<dbReference type="InterPro" id="IPR011057">
    <property type="entry name" value="Mss4-like_sf"/>
</dbReference>
<evidence type="ECO:0000256" key="2">
    <source>
        <dbReference type="ARBA" id="ARBA00022723"/>
    </source>
</evidence>
<keyword evidence="3" id="KW-0862">Zinc</keyword>
<keyword evidence="2" id="KW-0479">Metal-binding</keyword>
<dbReference type="SUPFAM" id="SSF51316">
    <property type="entry name" value="Mss4-like"/>
    <property type="match status" value="1"/>
</dbReference>
<evidence type="ECO:0000256" key="1">
    <source>
        <dbReference type="ARBA" id="ARBA00005495"/>
    </source>
</evidence>
<accession>A0A8J7M7Y4</accession>
<gene>
    <name evidence="7" type="ORF">H0I76_12260</name>
</gene>
<keyword evidence="4" id="KW-0456">Lyase</keyword>
<dbReference type="GO" id="GO:0016846">
    <property type="term" value="F:carbon-sulfur lyase activity"/>
    <property type="evidence" value="ECO:0007669"/>
    <property type="project" value="InterPro"/>
</dbReference>
<dbReference type="Proteomes" id="UP000655420">
    <property type="component" value="Unassembled WGS sequence"/>
</dbReference>
<dbReference type="EMBL" id="JAEHHL010000007">
    <property type="protein sequence ID" value="MBK0399966.1"/>
    <property type="molecule type" value="Genomic_DNA"/>
</dbReference>
<protein>
    <submittedName>
        <fullName evidence="7">GFA family protein</fullName>
    </submittedName>
</protein>
<dbReference type="Pfam" id="PF04828">
    <property type="entry name" value="GFA"/>
    <property type="match status" value="1"/>
</dbReference>
<organism evidence="7 8">
    <name type="scientific">Thermohalobaculum xanthum</name>
    <dbReference type="NCBI Taxonomy" id="2753746"/>
    <lineage>
        <taxon>Bacteria</taxon>
        <taxon>Pseudomonadati</taxon>
        <taxon>Pseudomonadota</taxon>
        <taxon>Alphaproteobacteria</taxon>
        <taxon>Rhodobacterales</taxon>
        <taxon>Paracoccaceae</taxon>
        <taxon>Thermohalobaculum</taxon>
    </lineage>
</organism>
<dbReference type="PROSITE" id="PS51891">
    <property type="entry name" value="CENP_V_GFA"/>
    <property type="match status" value="1"/>
</dbReference>
<evidence type="ECO:0000256" key="3">
    <source>
        <dbReference type="ARBA" id="ARBA00022833"/>
    </source>
</evidence>
<dbReference type="PANTHER" id="PTHR33337">
    <property type="entry name" value="GFA DOMAIN-CONTAINING PROTEIN"/>
    <property type="match status" value="1"/>
</dbReference>
<evidence type="ECO:0000259" key="6">
    <source>
        <dbReference type="PROSITE" id="PS51891"/>
    </source>
</evidence>
<dbReference type="AlphaFoldDB" id="A0A8J7M7Y4"/>
<sequence>MPDEPTYATGGCQCGRVRFRVTEGLGRANLCHCRMCQRATGNAFAPLVTARGVVFEGEPARFASSNVAERGYCRDCGTPLFYAPLGSDAVELMIGALDDPEAARPALHYGIESRLGWLHLADGLPEYETRPGGLSGTGPGTITSRQHPVPGEAAEEDR</sequence>
<feature type="region of interest" description="Disordered" evidence="5">
    <location>
        <begin position="128"/>
        <end position="158"/>
    </location>
</feature>
<proteinExistence type="inferred from homology"/>
<keyword evidence="8" id="KW-1185">Reference proteome</keyword>
<evidence type="ECO:0000256" key="5">
    <source>
        <dbReference type="SAM" id="MobiDB-lite"/>
    </source>
</evidence>